<dbReference type="SUPFAM" id="SSF46785">
    <property type="entry name" value="Winged helix' DNA-binding domain"/>
    <property type="match status" value="1"/>
</dbReference>
<comment type="caution">
    <text evidence="2">The sequence shown here is derived from an EMBL/GenBank/DDBJ whole genome shotgun (WGS) entry which is preliminary data.</text>
</comment>
<gene>
    <name evidence="2" type="ORF">C4F40_10455</name>
</gene>
<evidence type="ECO:0000259" key="1">
    <source>
        <dbReference type="PROSITE" id="PS50995"/>
    </source>
</evidence>
<dbReference type="PRINTS" id="PR00598">
    <property type="entry name" value="HTHMARR"/>
</dbReference>
<reference evidence="2 3" key="1">
    <citation type="submission" date="2018-02" db="EMBL/GenBank/DDBJ databases">
        <title>Sphingobacterium KA21.</title>
        <authorList>
            <person name="Vasarhelyi B.M."/>
            <person name="Deshmukh S."/>
            <person name="Balint B."/>
            <person name="Kukolya J."/>
        </authorList>
    </citation>
    <scope>NUCLEOTIDE SEQUENCE [LARGE SCALE GENOMIC DNA]</scope>
    <source>
        <strain evidence="2 3">Ka21</strain>
    </source>
</reference>
<dbReference type="InterPro" id="IPR000835">
    <property type="entry name" value="HTH_MarR-typ"/>
</dbReference>
<organism evidence="2 3">
    <name type="scientific">Sphingobacterium pedocola</name>
    <dbReference type="NCBI Taxonomy" id="2082722"/>
    <lineage>
        <taxon>Bacteria</taxon>
        <taxon>Pseudomonadati</taxon>
        <taxon>Bacteroidota</taxon>
        <taxon>Sphingobacteriia</taxon>
        <taxon>Sphingobacteriales</taxon>
        <taxon>Sphingobacteriaceae</taxon>
        <taxon>Sphingobacterium</taxon>
    </lineage>
</organism>
<feature type="domain" description="HTH marR-type" evidence="1">
    <location>
        <begin position="61"/>
        <end position="194"/>
    </location>
</feature>
<evidence type="ECO:0000313" key="3">
    <source>
        <dbReference type="Proteomes" id="UP000618319"/>
    </source>
</evidence>
<evidence type="ECO:0000313" key="2">
    <source>
        <dbReference type="EMBL" id="MBE8721144.1"/>
    </source>
</evidence>
<dbReference type="InterPro" id="IPR036388">
    <property type="entry name" value="WH-like_DNA-bd_sf"/>
</dbReference>
<keyword evidence="3" id="KW-1185">Reference proteome</keyword>
<protein>
    <submittedName>
        <fullName evidence="2">MarR family transcriptional regulator</fullName>
    </submittedName>
</protein>
<accession>A0ABR9T7T7</accession>
<dbReference type="Gene3D" id="1.10.10.10">
    <property type="entry name" value="Winged helix-like DNA-binding domain superfamily/Winged helix DNA-binding domain"/>
    <property type="match status" value="1"/>
</dbReference>
<dbReference type="EMBL" id="PSKQ01000019">
    <property type="protein sequence ID" value="MBE8721144.1"/>
    <property type="molecule type" value="Genomic_DNA"/>
</dbReference>
<dbReference type="RefSeq" id="WP_196938373.1">
    <property type="nucleotide sequence ID" value="NZ_MU158689.1"/>
</dbReference>
<dbReference type="InterPro" id="IPR036390">
    <property type="entry name" value="WH_DNA-bd_sf"/>
</dbReference>
<sequence length="222" mass="25243">MKYRLVKDVINLVERFENESIVDKDAPVGIEDFIAWVVENNTELPQKNPQWEGKENGRSPESALSTLLVQLNRYAKSYSKSAIAGSDFSTQEEFIYLINLRAFGGMSKMQLIQRNIHEKPYGIQIINRLLAQGWIEQADSLADKRSKIISITEAGNLALERQMAKIRQATSVVSGNLSTSEKMELIHLLNKLVDFHQPIYEQNLGTNQLLEVAYHNHLIDSN</sequence>
<dbReference type="PROSITE" id="PS50995">
    <property type="entry name" value="HTH_MARR_2"/>
    <property type="match status" value="1"/>
</dbReference>
<dbReference type="Proteomes" id="UP000618319">
    <property type="component" value="Unassembled WGS sequence"/>
</dbReference>
<proteinExistence type="predicted"/>
<name>A0ABR9T7T7_9SPHI</name>